<dbReference type="NCBIfam" id="TIGR04085">
    <property type="entry name" value="rSAM_more_4Fe4S"/>
    <property type="match status" value="1"/>
</dbReference>
<organism evidence="5 6">
    <name type="scientific">Methanoculleus chikugoensis</name>
    <dbReference type="NCBI Taxonomy" id="118126"/>
    <lineage>
        <taxon>Archaea</taxon>
        <taxon>Methanobacteriati</taxon>
        <taxon>Methanobacteriota</taxon>
        <taxon>Stenosarchaea group</taxon>
        <taxon>Methanomicrobia</taxon>
        <taxon>Methanomicrobiales</taxon>
        <taxon>Methanomicrobiaceae</taxon>
        <taxon>Methanoculleus</taxon>
    </lineage>
</organism>
<protein>
    <submittedName>
        <fullName evidence="5">Heme d1 biosynthesis radical SAM protein NirJ2</fullName>
    </submittedName>
</protein>
<evidence type="ECO:0000259" key="4">
    <source>
        <dbReference type="PROSITE" id="PS51918"/>
    </source>
</evidence>
<dbReference type="CDD" id="cd01335">
    <property type="entry name" value="Radical_SAM"/>
    <property type="match status" value="1"/>
</dbReference>
<reference evidence="5 6" key="1">
    <citation type="submission" date="2019-06" db="EMBL/GenBank/DDBJ databases">
        <title>Complete genome sequence of Methanoculleus chikugoensis strain MG62.</title>
        <authorList>
            <person name="Asakawa S."/>
            <person name="Dianou D."/>
        </authorList>
    </citation>
    <scope>NUCLEOTIDE SEQUENCE [LARGE SCALE GENOMIC DNA]</scope>
    <source>
        <strain evidence="5 6">MG62</strain>
    </source>
</reference>
<proteinExistence type="predicted"/>
<dbReference type="SFLD" id="SFLDG01386">
    <property type="entry name" value="main_SPASM_domain-containing"/>
    <property type="match status" value="1"/>
</dbReference>
<keyword evidence="6" id="KW-1185">Reference proteome</keyword>
<evidence type="ECO:0000313" key="6">
    <source>
        <dbReference type="Proteomes" id="UP000824969"/>
    </source>
</evidence>
<dbReference type="Pfam" id="PF13186">
    <property type="entry name" value="SPASM"/>
    <property type="match status" value="1"/>
</dbReference>
<dbReference type="InterPro" id="IPR017200">
    <property type="entry name" value="PqqE-like"/>
</dbReference>
<evidence type="ECO:0000256" key="2">
    <source>
        <dbReference type="ARBA" id="ARBA00022485"/>
    </source>
</evidence>
<dbReference type="RefSeq" id="WP_244987608.1">
    <property type="nucleotide sequence ID" value="NZ_AP019781.1"/>
</dbReference>
<dbReference type="Pfam" id="PF04055">
    <property type="entry name" value="Radical_SAM"/>
    <property type="match status" value="1"/>
</dbReference>
<keyword evidence="2" id="KW-0408">Iron</keyword>
<dbReference type="InterPro" id="IPR007197">
    <property type="entry name" value="rSAM"/>
</dbReference>
<dbReference type="InterPro" id="IPR050377">
    <property type="entry name" value="Radical_SAM_PqqE_MftC-like"/>
</dbReference>
<name>A0ABM7H5X4_9EURY</name>
<dbReference type="SMART" id="SM00729">
    <property type="entry name" value="Elp3"/>
    <property type="match status" value="1"/>
</dbReference>
<dbReference type="PANTHER" id="PTHR11228:SF34">
    <property type="entry name" value="TUNGSTEN-CONTAINING ALDEHYDE FERREDOXIN OXIDOREDUCTASE COFACTOR MODIFYING PROTEIN"/>
    <property type="match status" value="1"/>
</dbReference>
<dbReference type="EMBL" id="AP019781">
    <property type="protein sequence ID" value="BBL68197.1"/>
    <property type="molecule type" value="Genomic_DNA"/>
</dbReference>
<keyword evidence="2" id="KW-0411">Iron-sulfur</keyword>
<dbReference type="SFLD" id="SFLDS00029">
    <property type="entry name" value="Radical_SAM"/>
    <property type="match status" value="1"/>
</dbReference>
<dbReference type="SFLD" id="SFLDG01067">
    <property type="entry name" value="SPASM/twitch_domain_containing"/>
    <property type="match status" value="1"/>
</dbReference>
<keyword evidence="2" id="KW-0479">Metal-binding</keyword>
<feature type="domain" description="Radical SAM core" evidence="4">
    <location>
        <begin position="8"/>
        <end position="221"/>
    </location>
</feature>
<gene>
    <name evidence="5" type="ORF">MchiMG62_13780</name>
</gene>
<comment type="cofactor">
    <cofactor evidence="1">
        <name>[4Fe-4S] cluster</name>
        <dbReference type="ChEBI" id="CHEBI:49883"/>
    </cofactor>
</comment>
<feature type="region of interest" description="Disordered" evidence="3">
    <location>
        <begin position="337"/>
        <end position="363"/>
    </location>
</feature>
<keyword evidence="2" id="KW-0004">4Fe-4S</keyword>
<evidence type="ECO:0000256" key="1">
    <source>
        <dbReference type="ARBA" id="ARBA00001966"/>
    </source>
</evidence>
<evidence type="ECO:0000313" key="5">
    <source>
        <dbReference type="EMBL" id="BBL68197.1"/>
    </source>
</evidence>
<evidence type="ECO:0000256" key="3">
    <source>
        <dbReference type="SAM" id="MobiDB-lite"/>
    </source>
</evidence>
<dbReference type="InterPro" id="IPR023885">
    <property type="entry name" value="4Fe4S-binding_SPASM_dom"/>
</dbReference>
<accession>A0ABM7H5X4</accession>
<dbReference type="Proteomes" id="UP000824969">
    <property type="component" value="Chromosome"/>
</dbReference>
<dbReference type="PANTHER" id="PTHR11228">
    <property type="entry name" value="RADICAL SAM DOMAIN PROTEIN"/>
    <property type="match status" value="1"/>
</dbReference>
<sequence length="363" mass="37835">MERGMNGGSGPRIVSWNVTSRCTLACAHCSIDASRDGSPGDLDTAAGMALIDQIAAVGRPILILSGGEPLLRPDIFDLAGYAAGRGLRVAMGTSGVLVTDAVAGRIRDAGIRKVAVSIDSTDPGVHDAFRGVDGAWEQAVNGIRALRRAGVPVQINASIGGPDAGEVDGIVAFGKSLGVRDYQFFFLVPTGRGKDLADIPPESSEGAIGRILAHARDPGLSVRPTCAPQFVRVAARMGLDPALWGRGCIAGTAYCRITPAGDVTPCPYLPLPVGSVREEAFGEIWRGSPILAALRDPDRLGGKCGRCGYRRTCGGCRARAYGVRRRREDSCGGAVRSSGPGGDILAEDPCCPYEPGQGEMKHD</sequence>
<dbReference type="GeneID" id="66130904"/>
<dbReference type="CDD" id="cd21123">
    <property type="entry name" value="SPASM_MftC-like"/>
    <property type="match status" value="1"/>
</dbReference>
<dbReference type="InterPro" id="IPR006638">
    <property type="entry name" value="Elp3/MiaA/NifB-like_rSAM"/>
</dbReference>
<dbReference type="PIRSF" id="PIRSF037420">
    <property type="entry name" value="PQQ_syn_pqqE"/>
    <property type="match status" value="1"/>
</dbReference>
<dbReference type="PROSITE" id="PS51918">
    <property type="entry name" value="RADICAL_SAM"/>
    <property type="match status" value="1"/>
</dbReference>